<dbReference type="GO" id="GO:0046872">
    <property type="term" value="F:metal ion binding"/>
    <property type="evidence" value="ECO:0007669"/>
    <property type="project" value="UniProtKB-KW"/>
</dbReference>
<dbReference type="InterPro" id="IPR002227">
    <property type="entry name" value="Tyrosinase_Cu-bd"/>
</dbReference>
<dbReference type="Proteomes" id="UP000605784">
    <property type="component" value="Unassembled WGS sequence"/>
</dbReference>
<feature type="region of interest" description="Disordered" evidence="3">
    <location>
        <begin position="45"/>
        <end position="65"/>
    </location>
</feature>
<evidence type="ECO:0000259" key="4">
    <source>
        <dbReference type="PROSITE" id="PS50234"/>
    </source>
</evidence>
<dbReference type="InterPro" id="IPR002035">
    <property type="entry name" value="VWF_A"/>
</dbReference>
<keyword evidence="2" id="KW-0186">Copper</keyword>
<dbReference type="GO" id="GO:0016491">
    <property type="term" value="F:oxidoreductase activity"/>
    <property type="evidence" value="ECO:0007669"/>
    <property type="project" value="InterPro"/>
</dbReference>
<gene>
    <name evidence="5" type="ORF">GCM10009030_22010</name>
</gene>
<dbReference type="PROSITE" id="PS50194">
    <property type="entry name" value="FILAMIN_REPEAT"/>
    <property type="match status" value="1"/>
</dbReference>
<dbReference type="PANTHER" id="PTHR11474">
    <property type="entry name" value="TYROSINASE FAMILY MEMBER"/>
    <property type="match status" value="1"/>
</dbReference>
<dbReference type="InterPro" id="IPR036465">
    <property type="entry name" value="vWFA_dom_sf"/>
</dbReference>
<dbReference type="SUPFAM" id="SSF48056">
    <property type="entry name" value="Di-copper centre-containing domain"/>
    <property type="match status" value="1"/>
</dbReference>
<dbReference type="PANTHER" id="PTHR11474:SF126">
    <property type="entry name" value="TYROSINASE-LIKE PROTEIN TYR-1-RELATED"/>
    <property type="match status" value="1"/>
</dbReference>
<dbReference type="PROSITE" id="PS50234">
    <property type="entry name" value="VWFA"/>
    <property type="match status" value="1"/>
</dbReference>
<dbReference type="Pfam" id="PF00264">
    <property type="entry name" value="Tyrosinase"/>
    <property type="match status" value="1"/>
</dbReference>
<evidence type="ECO:0000256" key="3">
    <source>
        <dbReference type="SAM" id="MobiDB-lite"/>
    </source>
</evidence>
<evidence type="ECO:0000256" key="2">
    <source>
        <dbReference type="ARBA" id="ARBA00023008"/>
    </source>
</evidence>
<protein>
    <recommendedName>
        <fullName evidence="4">VWFA domain-containing protein</fullName>
    </recommendedName>
</protein>
<dbReference type="Gene3D" id="3.40.50.410">
    <property type="entry name" value="von Willebrand factor, type A domain"/>
    <property type="match status" value="1"/>
</dbReference>
<dbReference type="SUPFAM" id="SSF53300">
    <property type="entry name" value="vWA-like"/>
    <property type="match status" value="1"/>
</dbReference>
<comment type="caution">
    <text evidence="5">The sequence shown here is derived from an EMBL/GenBank/DDBJ whole genome shotgun (WGS) entry which is preliminary data.</text>
</comment>
<reference evidence="5" key="1">
    <citation type="journal article" date="2014" name="Int. J. Syst. Evol. Microbiol.">
        <title>Complete genome sequence of Corynebacterium casei LMG S-19264T (=DSM 44701T), isolated from a smear-ripened cheese.</title>
        <authorList>
            <consortium name="US DOE Joint Genome Institute (JGI-PGF)"/>
            <person name="Walter F."/>
            <person name="Albersmeier A."/>
            <person name="Kalinowski J."/>
            <person name="Ruckert C."/>
        </authorList>
    </citation>
    <scope>NUCLEOTIDE SEQUENCE</scope>
    <source>
        <strain evidence="5">JCM 17820</strain>
    </source>
</reference>
<evidence type="ECO:0000313" key="5">
    <source>
        <dbReference type="EMBL" id="GGN95026.1"/>
    </source>
</evidence>
<keyword evidence="1" id="KW-0479">Metal-binding</keyword>
<dbReference type="PRINTS" id="PR00092">
    <property type="entry name" value="TYROSINASE"/>
</dbReference>
<dbReference type="SMART" id="SM00327">
    <property type="entry name" value="VWA"/>
    <property type="match status" value="1"/>
</dbReference>
<name>A0A830GM12_9EURY</name>
<dbReference type="EMBL" id="BMOU01000003">
    <property type="protein sequence ID" value="GGN95026.1"/>
    <property type="molecule type" value="Genomic_DNA"/>
</dbReference>
<sequence length="958" mass="104210">MDCRKRVRDLTEDERRDFVTAVRKLKDSGEYDRFVKTHFETAYEQQSGSWRSKGQGPRNDAHGGPAFLPWHRKYIREFEKKLQEQVPGVTLPYWDWTADAEKSGSFGQPEEIPVLSGDPNDPTDGLLGGITELSIDDDQDASNHSVGPVEDGLDPSDSYDWWIKYRHERTPLGEVSLVEYDSSDEVRLRRSLDPVDDLPDAETVEAALQIENFYEEGFDWGTQSFRNVLEGWQPPPADNFDSPSDQPSSSAYLHNQGHVWIGGDMGPMTSPNDPIFFLHHCFIDKLWADWQARHPDAEQFPPTNSNAPDGHKLGTQMPPWNIDPGTTIDYRSMGYVYDESPPRVELTRPAGSPTTLAFNDVPEGRETSRAAVFEVVGCETSVTLEVEDVTAPFSVKPAMKTRTHSTDAETAQTEANVWLTYTGQSPGTNASGSATIYCPETDERWTVQLTANTISEPTAGVAVVLDESGSMASASGDGNRTRVQVLRDAAEVFLDLLPAGNSLGIATFHSDASPALSMRQLGGQGSSARSDARTTIRALSPTEPDPATDAGYTSIGDGVITGRSLLSAASDVDERAMVVFTDGRENRPEYIADLEPSGTDDQTFAVGLGTPSQVRPNALQRLTNAGGPDEGYVLVSGQLSDDDRFLLDKYFLQVLAGITNREVVVDPQGRLRPESETSDGVLSMPFDVSSADLGVDVVVLSPGEHVFDVAVETPDGVVLEPGDMTGSGGQFVDGERVDAFRLQLPYDTGEGQARAGEWTVHLRINEKGFDRYLGQLEETNIDEYERTIASGVPYNLSVNARSNLSLDASVQQSSFEPGSSLALTAALDESGLPLSDATVTADHVRPDGTRQTVRLARTEPGTFAANVDDAAEGRHAFRVQVEGTTLSGDPFTRESLATGSVWTGGDDPLPSRKGTGGGDTLSELLPCLIRNDALEEYFHENGIDPEIVRECLERTGGN</sequence>
<feature type="region of interest" description="Disordered" evidence="3">
    <location>
        <begin position="898"/>
        <end position="918"/>
    </location>
</feature>
<dbReference type="Gene3D" id="1.10.1280.10">
    <property type="entry name" value="Di-copper center containing domain from catechol oxidase"/>
    <property type="match status" value="1"/>
</dbReference>
<dbReference type="InterPro" id="IPR050316">
    <property type="entry name" value="Tyrosinase/Hemocyanin"/>
</dbReference>
<dbReference type="PROSITE" id="PS00498">
    <property type="entry name" value="TYROSINASE_2"/>
    <property type="match status" value="1"/>
</dbReference>
<organism evidence="5 6">
    <name type="scientific">Haloarcula pellucida</name>
    <dbReference type="NCBI Taxonomy" id="1427151"/>
    <lineage>
        <taxon>Archaea</taxon>
        <taxon>Methanobacteriati</taxon>
        <taxon>Methanobacteriota</taxon>
        <taxon>Stenosarchaea group</taxon>
        <taxon>Halobacteria</taxon>
        <taxon>Halobacteriales</taxon>
        <taxon>Haloarculaceae</taxon>
        <taxon>Haloarcula</taxon>
    </lineage>
</organism>
<accession>A0A830GM12</accession>
<proteinExistence type="predicted"/>
<feature type="domain" description="VWFA" evidence="4">
    <location>
        <begin position="460"/>
        <end position="655"/>
    </location>
</feature>
<reference evidence="5" key="2">
    <citation type="submission" date="2020-09" db="EMBL/GenBank/DDBJ databases">
        <authorList>
            <person name="Sun Q."/>
            <person name="Ohkuma M."/>
        </authorList>
    </citation>
    <scope>NUCLEOTIDE SEQUENCE</scope>
    <source>
        <strain evidence="5">JCM 17820</strain>
    </source>
</reference>
<dbReference type="RefSeq" id="WP_188997433.1">
    <property type="nucleotide sequence ID" value="NZ_BMOU01000003.1"/>
</dbReference>
<dbReference type="Pfam" id="PF13519">
    <property type="entry name" value="VWA_2"/>
    <property type="match status" value="1"/>
</dbReference>
<dbReference type="AlphaFoldDB" id="A0A830GM12"/>
<evidence type="ECO:0000256" key="1">
    <source>
        <dbReference type="ARBA" id="ARBA00022723"/>
    </source>
</evidence>
<dbReference type="InterPro" id="IPR008922">
    <property type="entry name" value="Di-copper_centre_dom_sf"/>
</dbReference>
<dbReference type="InterPro" id="IPR017868">
    <property type="entry name" value="Filamin/ABP280_repeat-like"/>
</dbReference>
<evidence type="ECO:0000313" key="6">
    <source>
        <dbReference type="Proteomes" id="UP000605784"/>
    </source>
</evidence>
<keyword evidence="6" id="KW-1185">Reference proteome</keyword>